<dbReference type="PaxDb" id="65489-OBART03G37650.1"/>
<evidence type="ECO:0000259" key="1">
    <source>
        <dbReference type="Pfam" id="PF07762"/>
    </source>
</evidence>
<accession>A0A0D3FQ95</accession>
<dbReference type="Proteomes" id="UP000026960">
    <property type="component" value="Chromosome 3"/>
</dbReference>
<dbReference type="Pfam" id="PF07762">
    <property type="entry name" value="DUF1618"/>
    <property type="match status" value="1"/>
</dbReference>
<feature type="domain" description="DUF1618" evidence="1">
    <location>
        <begin position="239"/>
        <end position="364"/>
    </location>
</feature>
<name>A0A0D3FQ95_9ORYZ</name>
<dbReference type="InterPro" id="IPR011676">
    <property type="entry name" value="DUF1618"/>
</dbReference>
<dbReference type="PANTHER" id="PTHR33086:SF94">
    <property type="entry name" value="EXPRESSED PROTEIN"/>
    <property type="match status" value="1"/>
</dbReference>
<dbReference type="EnsemblPlants" id="OBART03G37650.1">
    <property type="protein sequence ID" value="OBART03G37650.1"/>
    <property type="gene ID" value="OBART03G37650"/>
</dbReference>
<dbReference type="HOGENOM" id="CLU_028502_2_1_1"/>
<sequence length="451" mass="50338">MGSAPSYVVLDRVVHLDKEAVKEESEWAIMECRDRKTYLRNDHVGDEVVYGLSLLAQIAEPPDLSKLSIRLSEPPPVQVAARPEEILDDGSSVLDLPKRALNLHTSVQSVADDLIVFTSCLRNRTHRYLVYDAIGKSLSMIPCLPNRCDPSATFQPLPLRAGAGGDYTIALLGRDMRSDRETTRRFFQDALPVSAAAILETSTAILLLRCHHANPLFPPETPNRFEAHMVFSSGGQAFWANLAQSVLYCSCHDVLTGGYDVPFRYIPLPPECHLDPMKNHLRLCRTMNCVKDSIKFASIDMVPPDPDEAMMTTWTLTLATRQWHKDGELRVASLWELEAFKKAGLPKVKPTSPVLSMEENGVICFILNAAEEGVYMVSLNMHTKNIMSSTRLSSCPTQPLGVEFPKDIQNPVPPKRDRADLEECSTAIKRSTGMEGLEADVLWCWSRPHLQ</sequence>
<dbReference type="AlphaFoldDB" id="A0A0D3FQ95"/>
<reference evidence="2" key="2">
    <citation type="submission" date="2015-03" db="UniProtKB">
        <authorList>
            <consortium name="EnsemblPlants"/>
        </authorList>
    </citation>
    <scope>IDENTIFICATION</scope>
</reference>
<dbReference type="eggNOG" id="ENOG502R3MD">
    <property type="taxonomic scope" value="Eukaryota"/>
</dbReference>
<dbReference type="PANTHER" id="PTHR33086">
    <property type="entry name" value="OS05G0468200 PROTEIN-RELATED"/>
    <property type="match status" value="1"/>
</dbReference>
<evidence type="ECO:0000313" key="3">
    <source>
        <dbReference type="Proteomes" id="UP000026960"/>
    </source>
</evidence>
<keyword evidence="3" id="KW-1185">Reference proteome</keyword>
<evidence type="ECO:0000313" key="2">
    <source>
        <dbReference type="EnsemblPlants" id="OBART03G37650.1"/>
    </source>
</evidence>
<dbReference type="Gramene" id="OBART03G37650.1">
    <property type="protein sequence ID" value="OBART03G37650.1"/>
    <property type="gene ID" value="OBART03G37650"/>
</dbReference>
<proteinExistence type="predicted"/>
<organism evidence="2">
    <name type="scientific">Oryza barthii</name>
    <dbReference type="NCBI Taxonomy" id="65489"/>
    <lineage>
        <taxon>Eukaryota</taxon>
        <taxon>Viridiplantae</taxon>
        <taxon>Streptophyta</taxon>
        <taxon>Embryophyta</taxon>
        <taxon>Tracheophyta</taxon>
        <taxon>Spermatophyta</taxon>
        <taxon>Magnoliopsida</taxon>
        <taxon>Liliopsida</taxon>
        <taxon>Poales</taxon>
        <taxon>Poaceae</taxon>
        <taxon>BOP clade</taxon>
        <taxon>Oryzoideae</taxon>
        <taxon>Oryzeae</taxon>
        <taxon>Oryzinae</taxon>
        <taxon>Oryza</taxon>
    </lineage>
</organism>
<protein>
    <recommendedName>
        <fullName evidence="1">DUF1618 domain-containing protein</fullName>
    </recommendedName>
</protein>
<reference evidence="2" key="1">
    <citation type="journal article" date="2009" name="Rice">
        <title>De Novo Next Generation Sequencing of Plant Genomes.</title>
        <authorList>
            <person name="Rounsley S."/>
            <person name="Marri P.R."/>
            <person name="Yu Y."/>
            <person name="He R."/>
            <person name="Sisneros N."/>
            <person name="Goicoechea J.L."/>
            <person name="Lee S.J."/>
            <person name="Angelova A."/>
            <person name="Kudrna D."/>
            <person name="Luo M."/>
            <person name="Affourtit J."/>
            <person name="Desany B."/>
            <person name="Knight J."/>
            <person name="Niazi F."/>
            <person name="Egholm M."/>
            <person name="Wing R.A."/>
        </authorList>
    </citation>
    <scope>NUCLEOTIDE SEQUENCE [LARGE SCALE GENOMIC DNA]</scope>
    <source>
        <strain evidence="2">cv. IRGC 105608</strain>
    </source>
</reference>